<accession>A0ABR1JZ47</accession>
<evidence type="ECO:0000313" key="7">
    <source>
        <dbReference type="Proteomes" id="UP001498398"/>
    </source>
</evidence>
<evidence type="ECO:0000313" key="6">
    <source>
        <dbReference type="EMBL" id="KAK7467089.1"/>
    </source>
</evidence>
<gene>
    <name evidence="6" type="ORF">VKT23_004149</name>
</gene>
<dbReference type="Gene3D" id="2.130.10.10">
    <property type="entry name" value="YVTN repeat-like/Quinoprotein amine dehydrogenase"/>
    <property type="match status" value="2"/>
</dbReference>
<comment type="caution">
    <text evidence="6">The sequence shown here is derived from an EMBL/GenBank/DDBJ whole genome shotgun (WGS) entry which is preliminary data.</text>
</comment>
<dbReference type="Proteomes" id="UP001498398">
    <property type="component" value="Unassembled WGS sequence"/>
</dbReference>
<dbReference type="PANTHER" id="PTHR16038:SF4">
    <property type="entry name" value="WD REPEAT-CONTAINING PROTEIN 74"/>
    <property type="match status" value="1"/>
</dbReference>
<organism evidence="6 7">
    <name type="scientific">Marasmiellus scandens</name>
    <dbReference type="NCBI Taxonomy" id="2682957"/>
    <lineage>
        <taxon>Eukaryota</taxon>
        <taxon>Fungi</taxon>
        <taxon>Dikarya</taxon>
        <taxon>Basidiomycota</taxon>
        <taxon>Agaricomycotina</taxon>
        <taxon>Agaricomycetes</taxon>
        <taxon>Agaricomycetidae</taxon>
        <taxon>Agaricales</taxon>
        <taxon>Marasmiineae</taxon>
        <taxon>Omphalotaceae</taxon>
        <taxon>Marasmiellus</taxon>
    </lineage>
</organism>
<evidence type="ECO:0000256" key="1">
    <source>
        <dbReference type="ARBA" id="ARBA00002889"/>
    </source>
</evidence>
<dbReference type="InterPro" id="IPR015943">
    <property type="entry name" value="WD40/YVTN_repeat-like_dom_sf"/>
</dbReference>
<evidence type="ECO:0000256" key="2">
    <source>
        <dbReference type="ARBA" id="ARBA00007861"/>
    </source>
</evidence>
<dbReference type="EMBL" id="JBANRG010000004">
    <property type="protein sequence ID" value="KAK7467089.1"/>
    <property type="molecule type" value="Genomic_DNA"/>
</dbReference>
<evidence type="ECO:0000256" key="4">
    <source>
        <dbReference type="ARBA" id="ARBA00014234"/>
    </source>
</evidence>
<protein>
    <recommendedName>
        <fullName evidence="4">Ribosome biogenesis protein NSA1</fullName>
    </recommendedName>
</protein>
<evidence type="ECO:0000256" key="5">
    <source>
        <dbReference type="SAM" id="MobiDB-lite"/>
    </source>
</evidence>
<keyword evidence="7" id="KW-1185">Reference proteome</keyword>
<feature type="region of interest" description="Disordered" evidence="5">
    <location>
        <begin position="355"/>
        <end position="395"/>
    </location>
</feature>
<dbReference type="PANTHER" id="PTHR16038">
    <property type="entry name" value="NOP SEVEN ASSOCIATED PROTEIN 1"/>
    <property type="match status" value="1"/>
</dbReference>
<dbReference type="SUPFAM" id="SSF50978">
    <property type="entry name" value="WD40 repeat-like"/>
    <property type="match status" value="1"/>
</dbReference>
<evidence type="ECO:0000256" key="3">
    <source>
        <dbReference type="ARBA" id="ARBA00011187"/>
    </source>
</evidence>
<comment type="subunit">
    <text evidence="3">Component of the pre-66S ribosomal particle.</text>
</comment>
<feature type="compositionally biased region" description="Acidic residues" evidence="5">
    <location>
        <begin position="362"/>
        <end position="372"/>
    </location>
</feature>
<sequence>MRFLTGDELGTLKVLHYSLSTTDVSKATLKTIQTGSAPIQRLCSSKTSSGSTLVAAAHGDGLTSSFFLQDDDSLQKMKSWAEPRLKVGQRYVGLAVSDHNVFSCTSNGAIRRTRAEDTTESTEIADTTLVPTGLLDWKLSPTCRTFAYGGDEVDLSVWDVEKALQSSSEEYTSSTKRKRSKDTLFSAEQWRAKNSPNDSLGLRKPIRITSLTYLSSDNHLLTGTQLGDVRRYDTRAARRPVTEWKSVAKLGGVKTVERGLNEHEVFVSDGGTSLYSLDLRNGRTLYGYKGLAGSVTSIAAAPSTLGSAAQDRYIRVHSTFPPAQEVGQPQEGRGEVLGKVYSKSIPTCIVWDGTIPSSVSQGDEDSDDDMWENMENIGNDSDDNGVARKKTRIEP</sequence>
<reference evidence="6 7" key="1">
    <citation type="submission" date="2024-01" db="EMBL/GenBank/DDBJ databases">
        <title>A draft genome for the cacao thread blight pathogen Marasmiellus scandens.</title>
        <authorList>
            <person name="Baruah I.K."/>
            <person name="Leung J."/>
            <person name="Bukari Y."/>
            <person name="Amoako-Attah I."/>
            <person name="Meinhardt L.W."/>
            <person name="Bailey B.A."/>
            <person name="Cohen S.P."/>
        </authorList>
    </citation>
    <scope>NUCLEOTIDE SEQUENCE [LARGE SCALE GENOMIC DNA]</scope>
    <source>
        <strain evidence="6 7">GH-19</strain>
    </source>
</reference>
<dbReference type="InterPro" id="IPR037379">
    <property type="entry name" value="WDR74/Nsa1"/>
</dbReference>
<comment type="similarity">
    <text evidence="2">Belongs to the NSA1 family.</text>
</comment>
<dbReference type="InterPro" id="IPR036322">
    <property type="entry name" value="WD40_repeat_dom_sf"/>
</dbReference>
<proteinExistence type="inferred from homology"/>
<comment type="function">
    <text evidence="1">Involved in the biogenesis of the 60S ribosomal subunit.</text>
</comment>
<name>A0ABR1JZ47_9AGAR</name>